<dbReference type="InterPro" id="IPR011989">
    <property type="entry name" value="ARM-like"/>
</dbReference>
<dbReference type="Gene3D" id="3.30.40.10">
    <property type="entry name" value="Zinc/RING finger domain, C3HC4 (zinc finger)"/>
    <property type="match status" value="1"/>
</dbReference>
<evidence type="ECO:0000256" key="1">
    <source>
        <dbReference type="ARBA" id="ARBA00000900"/>
    </source>
</evidence>
<proteinExistence type="predicted"/>
<evidence type="ECO:0000259" key="6">
    <source>
        <dbReference type="PROSITE" id="PS51698"/>
    </source>
</evidence>
<comment type="function">
    <text evidence="5">Functions as an E3 ubiquitin ligase.</text>
</comment>
<dbReference type="InterPro" id="IPR003613">
    <property type="entry name" value="Ubox_domain"/>
</dbReference>
<evidence type="ECO:0000256" key="4">
    <source>
        <dbReference type="ARBA" id="ARBA00022786"/>
    </source>
</evidence>
<dbReference type="EC" id="2.3.2.27" evidence="5"/>
<dbReference type="FunFam" id="3.30.40.10:FF:000442">
    <property type="entry name" value="RING-type E3 ubiquitin transferase"/>
    <property type="match status" value="1"/>
</dbReference>
<feature type="domain" description="U-box" evidence="6">
    <location>
        <begin position="28"/>
        <end position="110"/>
    </location>
</feature>
<dbReference type="GO" id="GO:0061630">
    <property type="term" value="F:ubiquitin protein ligase activity"/>
    <property type="evidence" value="ECO:0007669"/>
    <property type="project" value="UniProtKB-UniRule"/>
</dbReference>
<gene>
    <name evidence="7" type="ORF">EJD97_003627</name>
</gene>
<dbReference type="PANTHER" id="PTHR22849">
    <property type="entry name" value="WDSAM1 PROTEIN"/>
    <property type="match status" value="1"/>
</dbReference>
<dbReference type="Gene3D" id="1.25.10.10">
    <property type="entry name" value="Leucine-rich Repeat Variant"/>
    <property type="match status" value="1"/>
</dbReference>
<keyword evidence="4 5" id="KW-0833">Ubl conjugation pathway</keyword>
<dbReference type="Pfam" id="PF25598">
    <property type="entry name" value="ARM_PUB"/>
    <property type="match status" value="1"/>
</dbReference>
<keyword evidence="3 5" id="KW-0808">Transferase</keyword>
<reference evidence="7" key="1">
    <citation type="submission" date="2019-05" db="EMBL/GenBank/DDBJ databases">
        <title>The de novo reference genome and transcriptome assemblies of the wild tomato species Solanum chilense.</title>
        <authorList>
            <person name="Stam R."/>
            <person name="Nosenko T."/>
            <person name="Hoerger A.C."/>
            <person name="Stephan W."/>
            <person name="Seidel M.A."/>
            <person name="Kuhn J.M.M."/>
            <person name="Haberer G."/>
            <person name="Tellier A."/>
        </authorList>
    </citation>
    <scope>NUCLEOTIDE SEQUENCE</scope>
    <source>
        <tissue evidence="7">Mature leaves</tissue>
    </source>
</reference>
<dbReference type="InterPro" id="IPR058678">
    <property type="entry name" value="ARM_PUB"/>
</dbReference>
<dbReference type="SMART" id="SM00504">
    <property type="entry name" value="Ubox"/>
    <property type="match status" value="1"/>
</dbReference>
<dbReference type="CDD" id="cd16664">
    <property type="entry name" value="RING-Ubox_PUB"/>
    <property type="match status" value="1"/>
</dbReference>
<dbReference type="PROSITE" id="PS51698">
    <property type="entry name" value="U_BOX"/>
    <property type="match status" value="1"/>
</dbReference>
<dbReference type="InterPro" id="IPR013083">
    <property type="entry name" value="Znf_RING/FYVE/PHD"/>
</dbReference>
<protein>
    <recommendedName>
        <fullName evidence="5 6">U-box domain-containing protein</fullName>
        <ecNumber evidence="5">2.3.2.27</ecNumber>
    </recommendedName>
    <alternativeName>
        <fullName evidence="5">RING-type E3 ubiquitin transferase PUB</fullName>
    </alternativeName>
</protein>
<dbReference type="EMBL" id="RXGB01001492">
    <property type="protein sequence ID" value="TMW98688.1"/>
    <property type="molecule type" value="Genomic_DNA"/>
</dbReference>
<dbReference type="InterPro" id="IPR045210">
    <property type="entry name" value="RING-Ubox_PUB"/>
</dbReference>
<sequence length="450" mass="50188">MIATWRKKRTEKRVTKRGFMKKTNMELVIPSQFTCPISLDLMKDPVTLSTGITYDRENIEKWINEGGNQTCPITNQELKSYGNGIVDPVLIPNHNIRKMIQQWCVENKEHGIDRIPTPRIPISSSDVSELLAKITNSSKLEMENSSLCEELVTIVKNLASESDRNKCCFVTNGIGKVLSSAFLELSKGKNAKNASTEEVILSTLTLFLPLDVKSKTILGSISSLRSIVWFLKNGSLSSRRNAVVVLREIMKLEEQEKVEILLNIEGALEGLVKLVKEPICPNTTKASLLTIYYMVNNSSSQSSRSRFVDVGLVEMLIEILVDCDKSICEKALGVLDGILRYEEGVKRASSYALSVPVLVKKLLRVSDLATEFSVSILWKILCKNENNGDCGILVEALQVGAFQKLLVILQVGCSVTTKEKASELLKLLNVHRNRAECVDSLDFKSLKRTF</sequence>
<dbReference type="PANTHER" id="PTHR22849:SF139">
    <property type="entry name" value="U-BOX DOMAIN-CONTAINING PROTEIN"/>
    <property type="match status" value="1"/>
</dbReference>
<dbReference type="UniPathway" id="UPA00143"/>
<organism evidence="7">
    <name type="scientific">Solanum chilense</name>
    <name type="common">Tomato</name>
    <name type="synonym">Lycopersicon chilense</name>
    <dbReference type="NCBI Taxonomy" id="4083"/>
    <lineage>
        <taxon>Eukaryota</taxon>
        <taxon>Viridiplantae</taxon>
        <taxon>Streptophyta</taxon>
        <taxon>Embryophyta</taxon>
        <taxon>Tracheophyta</taxon>
        <taxon>Spermatophyta</taxon>
        <taxon>Magnoliopsida</taxon>
        <taxon>eudicotyledons</taxon>
        <taxon>Gunneridae</taxon>
        <taxon>Pentapetalae</taxon>
        <taxon>asterids</taxon>
        <taxon>lamiids</taxon>
        <taxon>Solanales</taxon>
        <taxon>Solanaceae</taxon>
        <taxon>Solanoideae</taxon>
        <taxon>Solaneae</taxon>
        <taxon>Solanum</taxon>
        <taxon>Solanum subgen. Lycopersicon</taxon>
    </lineage>
</organism>
<evidence type="ECO:0000256" key="2">
    <source>
        <dbReference type="ARBA" id="ARBA00004906"/>
    </source>
</evidence>
<evidence type="ECO:0000256" key="3">
    <source>
        <dbReference type="ARBA" id="ARBA00022679"/>
    </source>
</evidence>
<accession>A0A6N2BXR2</accession>
<dbReference type="InterPro" id="IPR045185">
    <property type="entry name" value="PUB22/23/24-like"/>
</dbReference>
<comment type="pathway">
    <text evidence="2 5">Protein modification; protein ubiquitination.</text>
</comment>
<comment type="catalytic activity">
    <reaction evidence="1 5">
        <text>S-ubiquitinyl-[E2 ubiquitin-conjugating enzyme]-L-cysteine + [acceptor protein]-L-lysine = [E2 ubiquitin-conjugating enzyme]-L-cysteine + N(6)-ubiquitinyl-[acceptor protein]-L-lysine.</text>
        <dbReference type="EC" id="2.3.2.27"/>
    </reaction>
</comment>
<dbReference type="GO" id="GO:0016567">
    <property type="term" value="P:protein ubiquitination"/>
    <property type="evidence" value="ECO:0007669"/>
    <property type="project" value="UniProtKB-UniRule"/>
</dbReference>
<dbReference type="SUPFAM" id="SSF57850">
    <property type="entry name" value="RING/U-box"/>
    <property type="match status" value="1"/>
</dbReference>
<evidence type="ECO:0000256" key="5">
    <source>
        <dbReference type="RuleBase" id="RU369093"/>
    </source>
</evidence>
<dbReference type="InterPro" id="IPR016024">
    <property type="entry name" value="ARM-type_fold"/>
</dbReference>
<name>A0A6N2BXR2_SOLCI</name>
<dbReference type="SUPFAM" id="SSF48371">
    <property type="entry name" value="ARM repeat"/>
    <property type="match status" value="1"/>
</dbReference>
<comment type="caution">
    <text evidence="7">The sequence shown here is derived from an EMBL/GenBank/DDBJ whole genome shotgun (WGS) entry which is preliminary data.</text>
</comment>
<dbReference type="AlphaFoldDB" id="A0A6N2BXR2"/>
<evidence type="ECO:0000313" key="7">
    <source>
        <dbReference type="EMBL" id="TMW98688.1"/>
    </source>
</evidence>
<dbReference type="Pfam" id="PF04564">
    <property type="entry name" value="U-box"/>
    <property type="match status" value="1"/>
</dbReference>